<dbReference type="Proteomes" id="UP000186785">
    <property type="component" value="Unassembled WGS sequence"/>
</dbReference>
<name>A0A1Q5PPF0_9ACTO</name>
<comment type="caution">
    <text evidence="2">The sequence shown here is derived from an EMBL/GenBank/DDBJ whole genome shotgun (WGS) entry which is preliminary data.</text>
</comment>
<reference evidence="2 3" key="1">
    <citation type="submission" date="2016-11" db="EMBL/GenBank/DDBJ databases">
        <title>Actinomyces gypaetusis sp. nov. isolated from the vulture Gypaetus barbatus in Qinghai Tibet Plateau China.</title>
        <authorList>
            <person name="Meng X."/>
        </authorList>
    </citation>
    <scope>NUCLEOTIDE SEQUENCE [LARGE SCALE GENOMIC DNA]</scope>
    <source>
        <strain evidence="2 3">VUL4_2</strain>
    </source>
</reference>
<keyword evidence="3" id="KW-1185">Reference proteome</keyword>
<dbReference type="SUPFAM" id="SSF53448">
    <property type="entry name" value="Nucleotide-diphospho-sugar transferases"/>
    <property type="match status" value="1"/>
</dbReference>
<evidence type="ECO:0000313" key="3">
    <source>
        <dbReference type="Proteomes" id="UP000186785"/>
    </source>
</evidence>
<dbReference type="Pfam" id="PF00535">
    <property type="entry name" value="Glycos_transf_2"/>
    <property type="match status" value="1"/>
</dbReference>
<organism evidence="2 3">
    <name type="scientific">Boudabousia liubingyangii</name>
    <dbReference type="NCBI Taxonomy" id="1921764"/>
    <lineage>
        <taxon>Bacteria</taxon>
        <taxon>Bacillati</taxon>
        <taxon>Actinomycetota</taxon>
        <taxon>Actinomycetes</taxon>
        <taxon>Actinomycetales</taxon>
        <taxon>Actinomycetaceae</taxon>
        <taxon>Boudabousia</taxon>
    </lineage>
</organism>
<evidence type="ECO:0000313" key="2">
    <source>
        <dbReference type="EMBL" id="OKL49478.1"/>
    </source>
</evidence>
<accession>A0A1Q5PPF0</accession>
<gene>
    <name evidence="2" type="ORF">BSR29_00505</name>
</gene>
<dbReference type="InterPro" id="IPR029044">
    <property type="entry name" value="Nucleotide-diphossugar_trans"/>
</dbReference>
<proteinExistence type="predicted"/>
<dbReference type="PANTHER" id="PTHR43685">
    <property type="entry name" value="GLYCOSYLTRANSFERASE"/>
    <property type="match status" value="1"/>
</dbReference>
<dbReference type="InterPro" id="IPR043148">
    <property type="entry name" value="TagF_C"/>
</dbReference>
<sequence length="884" mass="101283">MAGDFTIIIPAFNAETTIGFTLKSIKNQIGFSGTYRVIVVDSHSTDNTVKIVERFFPEALILSCETGGPGRARNLALDWLRDNPNERTEWTTFVDADDWIDPLYLHTLTKLMKQKCEAEDQQINLFVTQLLRVEPTGLVVNNHPLRYRFKNGPIIVDLEHEPAALHTSVATAVFRTSTLTERNSPRFDPDLKYSEDVDFLVKFYRQVGTRIMLASGAKYYYRIGQKKSLTTSAWADEGKYIEPFEKAYLSWIRFYRQPNGIVTLPRWLSWILLYEIHWYLEADRSYPHPCLNVSLETRKQCGSYLSELFQYIPESEVLSFSAVKMGIDRRLAIVANGSATKESRFLGNQVITYQTRGGSEWRRCTWFWSGNSKPELLLSGLKPPETWNKTITHVFYEVIQVHEEVTWRKETDGLKAILNSGKSLSEENCIIRVAPFSGIPHVKDIHGLKVKSARASVLDRYRARVIIQRGIGSTSLFRTHVYVIKKKFHSLSRALVFRAYALMKVGNRNKIGTRDKEFTDKGCGLAKASPVTTWFLMDRWLHANDNAEAFYRFLDTRGFKVYFALSRNAPSWERLRSDGFNLVEPFSESFWWAIHDASYICLSDLSDPSWMWAISSTNPNCRKNGSPLSPHQLVVFLQHGVLRMDLSRLLNPKRIDLMVTSYPDEYESLTKDGSPYKLTAKEVICSGLPRHDILRQKKTRISNRKRVILLAPTWIDSLRDQALGVENDDEVIDNFSSVVSESSFQLWIDMYWKIFDSVKSYSDVEVKLFIHPAYPKVVSEYLSAIHVKYCDSESIQDVLAHTKVAVTDYSSVVEDALILGARVFHWQPVKGSILRKTIPGVTMVSSRSELRDEIIGALELPMSVTIGSDWVNCEKLLFGIKTYQ</sequence>
<dbReference type="Pfam" id="PF04464">
    <property type="entry name" value="Glyphos_transf"/>
    <property type="match status" value="1"/>
</dbReference>
<feature type="domain" description="Glycosyltransferase 2-like" evidence="1">
    <location>
        <begin position="6"/>
        <end position="115"/>
    </location>
</feature>
<dbReference type="InterPro" id="IPR007554">
    <property type="entry name" value="Glycerophosphate_synth"/>
</dbReference>
<dbReference type="AlphaFoldDB" id="A0A1Q5PPF0"/>
<protein>
    <recommendedName>
        <fullName evidence="1">Glycosyltransferase 2-like domain-containing protein</fullName>
    </recommendedName>
</protein>
<dbReference type="InterPro" id="IPR001173">
    <property type="entry name" value="Glyco_trans_2-like"/>
</dbReference>
<dbReference type="CDD" id="cd00761">
    <property type="entry name" value="Glyco_tranf_GTA_type"/>
    <property type="match status" value="1"/>
</dbReference>
<dbReference type="InterPro" id="IPR050834">
    <property type="entry name" value="Glycosyltransf_2"/>
</dbReference>
<dbReference type="EMBL" id="MQSV01000001">
    <property type="protein sequence ID" value="OKL49478.1"/>
    <property type="molecule type" value="Genomic_DNA"/>
</dbReference>
<dbReference type="GO" id="GO:0016020">
    <property type="term" value="C:membrane"/>
    <property type="evidence" value="ECO:0007669"/>
    <property type="project" value="InterPro"/>
</dbReference>
<dbReference type="GO" id="GO:0047355">
    <property type="term" value="F:CDP-glycerol glycerophosphotransferase activity"/>
    <property type="evidence" value="ECO:0007669"/>
    <property type="project" value="InterPro"/>
</dbReference>
<dbReference type="Gene3D" id="3.40.50.12580">
    <property type="match status" value="1"/>
</dbReference>
<dbReference type="Gene3D" id="3.90.550.10">
    <property type="entry name" value="Spore Coat Polysaccharide Biosynthesis Protein SpsA, Chain A"/>
    <property type="match status" value="1"/>
</dbReference>
<dbReference type="PANTHER" id="PTHR43685:SF2">
    <property type="entry name" value="GLYCOSYLTRANSFERASE 2-LIKE DOMAIN-CONTAINING PROTEIN"/>
    <property type="match status" value="1"/>
</dbReference>
<evidence type="ECO:0000259" key="1">
    <source>
        <dbReference type="Pfam" id="PF00535"/>
    </source>
</evidence>